<evidence type="ECO:0000313" key="1">
    <source>
        <dbReference type="EMBL" id="VNP18427.1"/>
    </source>
</evidence>
<accession>A0A4J1W2J7</accession>
<dbReference type="EMBL" id="CAATHG010000005">
    <property type="protein sequence ID" value="VNP95380.1"/>
    <property type="molecule type" value="Genomic_DNA"/>
</dbReference>
<dbReference type="EMBL" id="CAATIV010000004">
    <property type="protein sequence ID" value="VNQ84251.1"/>
    <property type="molecule type" value="Genomic_DNA"/>
</dbReference>
<dbReference type="RefSeq" id="WP_061653530.1">
    <property type="nucleotide sequence ID" value="NZ_FIVZ01000003.1"/>
</dbReference>
<dbReference type="EMBL" id="CAATFV010000003">
    <property type="protein sequence ID" value="VNP18427.1"/>
    <property type="molecule type" value="Genomic_DNA"/>
</dbReference>
<gene>
    <name evidence="1" type="ORF">SAMEA2783849_00641</name>
    <name evidence="2" type="ORF">SAMEA2783851_00624</name>
    <name evidence="3" type="ORF">SAMEA2783852_00962</name>
    <name evidence="4" type="ORF">SAMEA2783854_00851</name>
    <name evidence="5" type="ORF">SAMEA2783856_00845</name>
</gene>
<evidence type="ECO:0000313" key="4">
    <source>
        <dbReference type="EMBL" id="VNQ44271.1"/>
    </source>
</evidence>
<protein>
    <submittedName>
        <fullName evidence="2">Uncharacterized protein</fullName>
    </submittedName>
</protein>
<dbReference type="AlphaFoldDB" id="A0A4J1W2J7"/>
<evidence type="ECO:0000313" key="2">
    <source>
        <dbReference type="EMBL" id="VNP62822.1"/>
    </source>
</evidence>
<dbReference type="EMBL" id="CAATGT010000003">
    <property type="protein sequence ID" value="VNP62822.1"/>
    <property type="molecule type" value="Genomic_DNA"/>
</dbReference>
<name>A0A4J1W2J7_STREE</name>
<evidence type="ECO:0000313" key="3">
    <source>
        <dbReference type="EMBL" id="VNP95380.1"/>
    </source>
</evidence>
<evidence type="ECO:0000313" key="5">
    <source>
        <dbReference type="EMBL" id="VNQ84251.1"/>
    </source>
</evidence>
<reference evidence="2" key="1">
    <citation type="submission" date="2019-04" db="EMBL/GenBank/DDBJ databases">
        <authorList>
            <consortium name="Pathogen Informatics"/>
        </authorList>
    </citation>
    <scope>NUCLEOTIDE SEQUENCE</scope>
    <source>
        <strain evidence="2">GPSC65</strain>
    </source>
</reference>
<proteinExistence type="predicted"/>
<organism evidence="2">
    <name type="scientific">Streptococcus pneumoniae</name>
    <dbReference type="NCBI Taxonomy" id="1313"/>
    <lineage>
        <taxon>Bacteria</taxon>
        <taxon>Bacillati</taxon>
        <taxon>Bacillota</taxon>
        <taxon>Bacilli</taxon>
        <taxon>Lactobacillales</taxon>
        <taxon>Streptococcaceae</taxon>
        <taxon>Streptococcus</taxon>
    </lineage>
</organism>
<sequence length="288" mass="34683">MRRDISIIWLEDEMEDAFHDYLKIVKKAIEDKGYQLLRDNCHLCESIGDARKILDDTSKRIDFFISDFNLGEEYENGIENGIEFLNDVRSREKYKQFFILYSKNYDEIKETVITKINEEDNLGLLNNTMIINLSSPSDEVIEREFQKAIEISLSKWDELNALRGEYMYENAELEYLLRKKCPDYPEDKPYRELVKNYFIHELKLNNDLKRRDIERYKFLNHIKENWLMLIDRRNALAHVIEDHEPEKGYFIQSNNENCEETFTIYERNLDEERCNLLEVVTMIKELLV</sequence>
<dbReference type="EMBL" id="CAATIE010000004">
    <property type="protein sequence ID" value="VNQ44271.1"/>
    <property type="molecule type" value="Genomic_DNA"/>
</dbReference>